<evidence type="ECO:0000313" key="2">
    <source>
        <dbReference type="EMBL" id="CAK7225313.1"/>
    </source>
</evidence>
<feature type="compositionally biased region" description="Low complexity" evidence="1">
    <location>
        <begin position="95"/>
        <end position="108"/>
    </location>
</feature>
<evidence type="ECO:0000256" key="1">
    <source>
        <dbReference type="SAM" id="MobiDB-lite"/>
    </source>
</evidence>
<accession>A0ABP0C035</accession>
<protein>
    <recommendedName>
        <fullName evidence="4">Thymidylate kinase</fullName>
    </recommendedName>
</protein>
<proteinExistence type="predicted"/>
<feature type="region of interest" description="Disordered" evidence="1">
    <location>
        <begin position="257"/>
        <end position="296"/>
    </location>
</feature>
<comment type="caution">
    <text evidence="2">The sequence shown here is derived from an EMBL/GenBank/DDBJ whole genome shotgun (WGS) entry which is preliminary data.</text>
</comment>
<dbReference type="Proteomes" id="UP001642406">
    <property type="component" value="Unassembled WGS sequence"/>
</dbReference>
<reference evidence="2 3" key="1">
    <citation type="submission" date="2024-01" db="EMBL/GenBank/DDBJ databases">
        <authorList>
            <person name="Allen C."/>
            <person name="Tagirdzhanova G."/>
        </authorList>
    </citation>
    <scope>NUCLEOTIDE SEQUENCE [LARGE SCALE GENOMIC DNA]</scope>
</reference>
<name>A0ABP0C035_9PEZI</name>
<evidence type="ECO:0008006" key="4">
    <source>
        <dbReference type="Google" id="ProtNLM"/>
    </source>
</evidence>
<sequence>MATMARQPFAPLDGARLQALTSTKNRQNAVQPLASKRKAAVWNESEDTENVDPHLSAKRSKGIDGSNGGNMLKKPAFTLTKASLSSVANIFDAKPSPLSASTSMSTSPRAVLKPRAPSTKMSAKFSSTSPIRSPMSASSLPSSLSSTPSFSSLAGRSPIRASRRGGLLTSKRRASSGLARASPASSNFGAAAPFSLDAALKGTLSSFDARLAASALPTSSLLDETTGLDASWEFTIHEDTPEQEMTNLLQHSTCVLDISSDEESEQKAKRERAEGRDKENIPPPNDVSQTSSARTEPIAAVAATSSGATDEMSVDKARNPLSQLNAADFYAEGCDEASVVLVASDETEEEEQQQQQEQSHERPSLAALLHEEAPVEIAQTEEAVPETAEAAEVPEVTETAVEDIMSNRENPACAAALLEPIEGTGESFQLWESGSQKGEDM</sequence>
<feature type="compositionally biased region" description="Polar residues" evidence="1">
    <location>
        <begin position="119"/>
        <end position="131"/>
    </location>
</feature>
<feature type="compositionally biased region" description="Low complexity" evidence="1">
    <location>
        <begin position="133"/>
        <end position="153"/>
    </location>
</feature>
<organism evidence="2 3">
    <name type="scientific">Sporothrix bragantina</name>
    <dbReference type="NCBI Taxonomy" id="671064"/>
    <lineage>
        <taxon>Eukaryota</taxon>
        <taxon>Fungi</taxon>
        <taxon>Dikarya</taxon>
        <taxon>Ascomycota</taxon>
        <taxon>Pezizomycotina</taxon>
        <taxon>Sordariomycetes</taxon>
        <taxon>Sordariomycetidae</taxon>
        <taxon>Ophiostomatales</taxon>
        <taxon>Ophiostomataceae</taxon>
        <taxon>Sporothrix</taxon>
    </lineage>
</organism>
<gene>
    <name evidence="2" type="ORF">SBRCBS47491_005845</name>
</gene>
<feature type="compositionally biased region" description="Basic and acidic residues" evidence="1">
    <location>
        <begin position="265"/>
        <end position="280"/>
    </location>
</feature>
<keyword evidence="3" id="KW-1185">Reference proteome</keyword>
<feature type="region of interest" description="Disordered" evidence="1">
    <location>
        <begin position="23"/>
        <end position="69"/>
    </location>
</feature>
<feature type="region of interest" description="Disordered" evidence="1">
    <location>
        <begin position="95"/>
        <end position="182"/>
    </location>
</feature>
<evidence type="ECO:0000313" key="3">
    <source>
        <dbReference type="Proteomes" id="UP001642406"/>
    </source>
</evidence>
<dbReference type="EMBL" id="CAWUHC010000053">
    <property type="protein sequence ID" value="CAK7225313.1"/>
    <property type="molecule type" value="Genomic_DNA"/>
</dbReference>